<keyword evidence="2 3" id="KW-0975">Bacterial flagellum</keyword>
<dbReference type="GO" id="GO:0005198">
    <property type="term" value="F:structural molecule activity"/>
    <property type="evidence" value="ECO:0007669"/>
    <property type="project" value="UniProtKB-UniRule"/>
</dbReference>
<accession>A0A1L4D1U4</accession>
<feature type="domain" description="Flagellin C-terminal" evidence="5">
    <location>
        <begin position="238"/>
        <end position="322"/>
    </location>
</feature>
<reference evidence="6 7" key="1">
    <citation type="submission" date="2016-10" db="EMBL/GenBank/DDBJ databases">
        <title>Silvanigrella aquatica sp. nov., isolated from a freshwater lake located in the Black Forest, Germany, description of Silvanigrellaceae fam. nov., Silvanigrellales ord. nov., reclassification of the order Bdellovibrionales in the class Oligoflexia, reclassification of the families Bacteriovoracaceae and Halobacteriovoraceae in the new order Bacteriovoracales ord. nov., and reclassification of the family Pseudobacteriovoracaceae in the order Oligoflexiales.</title>
        <authorList>
            <person name="Hahn M.W."/>
            <person name="Schmidt J."/>
            <person name="Koll U."/>
            <person name="Rohde M."/>
            <person name="Verbag S."/>
            <person name="Pitt A."/>
            <person name="Nakai R."/>
            <person name="Naganuma T."/>
            <person name="Lang E."/>
        </authorList>
    </citation>
    <scope>NUCLEOTIDE SEQUENCE [LARGE SCALE GENOMIC DNA]</scope>
    <source>
        <strain evidence="6 7">MWH-Nonnen-W8red</strain>
    </source>
</reference>
<dbReference type="KEGG" id="saqi:AXG55_09700"/>
<keyword evidence="7" id="KW-1185">Reference proteome</keyword>
<dbReference type="Pfam" id="PF00669">
    <property type="entry name" value="Flagellin_N"/>
    <property type="match status" value="1"/>
</dbReference>
<dbReference type="AlphaFoldDB" id="A0A1L4D1U4"/>
<dbReference type="Gene3D" id="2.170.280.10">
    <property type="entry name" value="f41 fragment of flagellin, middle domain"/>
    <property type="match status" value="1"/>
</dbReference>
<evidence type="ECO:0000259" key="4">
    <source>
        <dbReference type="Pfam" id="PF00669"/>
    </source>
</evidence>
<dbReference type="PANTHER" id="PTHR42792:SF2">
    <property type="entry name" value="FLAGELLIN"/>
    <property type="match status" value="1"/>
</dbReference>
<evidence type="ECO:0000256" key="1">
    <source>
        <dbReference type="ARBA" id="ARBA00005709"/>
    </source>
</evidence>
<dbReference type="GO" id="GO:0009288">
    <property type="term" value="C:bacterial-type flagellum"/>
    <property type="evidence" value="ECO:0007669"/>
    <property type="project" value="UniProtKB-SubCell"/>
</dbReference>
<organism evidence="6 7">
    <name type="scientific">Silvanigrella aquatica</name>
    <dbReference type="NCBI Taxonomy" id="1915309"/>
    <lineage>
        <taxon>Bacteria</taxon>
        <taxon>Pseudomonadati</taxon>
        <taxon>Bdellovibrionota</taxon>
        <taxon>Oligoflexia</taxon>
        <taxon>Silvanigrellales</taxon>
        <taxon>Silvanigrellaceae</taxon>
        <taxon>Silvanigrella</taxon>
    </lineage>
</organism>
<dbReference type="Pfam" id="PF00700">
    <property type="entry name" value="Flagellin_C"/>
    <property type="match status" value="1"/>
</dbReference>
<dbReference type="SUPFAM" id="SSF64518">
    <property type="entry name" value="Phase 1 flagellin"/>
    <property type="match status" value="1"/>
</dbReference>
<protein>
    <recommendedName>
        <fullName evidence="3">Flagellin</fullName>
    </recommendedName>
</protein>
<dbReference type="PRINTS" id="PR00207">
    <property type="entry name" value="FLAGELLIN"/>
</dbReference>
<name>A0A1L4D1U4_9BACT</name>
<evidence type="ECO:0000256" key="3">
    <source>
        <dbReference type="RuleBase" id="RU362073"/>
    </source>
</evidence>
<dbReference type="Gene3D" id="1.20.1330.10">
    <property type="entry name" value="f41 fragment of flagellin, N-terminal domain"/>
    <property type="match status" value="2"/>
</dbReference>
<evidence type="ECO:0000313" key="6">
    <source>
        <dbReference type="EMBL" id="APJ04161.1"/>
    </source>
</evidence>
<dbReference type="GO" id="GO:0005576">
    <property type="term" value="C:extracellular region"/>
    <property type="evidence" value="ECO:0007669"/>
    <property type="project" value="UniProtKB-SubCell"/>
</dbReference>
<dbReference type="EMBL" id="CP017834">
    <property type="protein sequence ID" value="APJ04161.1"/>
    <property type="molecule type" value="Genomic_DNA"/>
</dbReference>
<dbReference type="InterPro" id="IPR001029">
    <property type="entry name" value="Flagellin_N"/>
</dbReference>
<comment type="function">
    <text evidence="3">Flagellin is the subunit protein which polymerizes to form the filaments of bacterial flagella.</text>
</comment>
<dbReference type="PANTHER" id="PTHR42792">
    <property type="entry name" value="FLAGELLIN"/>
    <property type="match status" value="1"/>
</dbReference>
<evidence type="ECO:0000313" key="7">
    <source>
        <dbReference type="Proteomes" id="UP000184731"/>
    </source>
</evidence>
<comment type="subcellular location">
    <subcellularLocation>
        <location evidence="3">Secreted</location>
    </subcellularLocation>
    <subcellularLocation>
        <location evidence="3">Bacterial flagellum</location>
    </subcellularLocation>
</comment>
<evidence type="ECO:0000256" key="2">
    <source>
        <dbReference type="ARBA" id="ARBA00023143"/>
    </source>
</evidence>
<dbReference type="RefSeq" id="WP_148697914.1">
    <property type="nucleotide sequence ID" value="NZ_CP017834.1"/>
</dbReference>
<sequence>MGLRIQTNMQALNSQRALTNSTLANDLSNEKLSSGFRINKSADDAAGLAISEKLKADIRGLNMAKRNANDGISLVQVAEGGMNEISNILNRLRELSVQGASDTIGNNERNFINKEYTALKDEIDRITNSTEYNGSLLLVGKNIEQDIPDEKMRSRANIPPFEVQVGKNWYEGVDAIGVDNPFGRNPVNIIRIKFDQINTSTIGLNLGRGNDESEGSIGTYIEGGNSVDSKQRSQKSIAKLDDAINTIAGFRADLGAIQSRLGSTVANLAIQSENFSAANSRIRDTDFAEETSRYTQSNILKQAGIAVLSQANQSPAAALKLLG</sequence>
<dbReference type="OrthoDB" id="5290211at2"/>
<gene>
    <name evidence="6" type="ORF">AXG55_09700</name>
</gene>
<keyword evidence="3" id="KW-0964">Secreted</keyword>
<dbReference type="InterPro" id="IPR001492">
    <property type="entry name" value="Flagellin"/>
</dbReference>
<dbReference type="STRING" id="1915309.AXG55_09700"/>
<comment type="similarity">
    <text evidence="1 3">Belongs to the bacterial flagellin family.</text>
</comment>
<dbReference type="Gene3D" id="6.10.10.10">
    <property type="entry name" value="Flagellar export chaperone, C-terminal domain"/>
    <property type="match status" value="1"/>
</dbReference>
<dbReference type="InterPro" id="IPR042187">
    <property type="entry name" value="Flagellin_C_sub2"/>
</dbReference>
<dbReference type="Proteomes" id="UP000184731">
    <property type="component" value="Chromosome"/>
</dbReference>
<proteinExistence type="inferred from homology"/>
<feature type="domain" description="Flagellin N-terminal" evidence="4">
    <location>
        <begin position="5"/>
        <end position="142"/>
    </location>
</feature>
<dbReference type="InterPro" id="IPR046358">
    <property type="entry name" value="Flagellin_C"/>
</dbReference>
<evidence type="ECO:0000259" key="5">
    <source>
        <dbReference type="Pfam" id="PF00700"/>
    </source>
</evidence>